<dbReference type="Gene3D" id="3.40.50.12170">
    <property type="entry name" value="Uncharacterised protein PF07075, DUF1343"/>
    <property type="match status" value="1"/>
</dbReference>
<evidence type="ECO:0000313" key="4">
    <source>
        <dbReference type="Proteomes" id="UP000422764"/>
    </source>
</evidence>
<dbReference type="PIRSF" id="PIRSF016719">
    <property type="entry name" value="UCP016719"/>
    <property type="match status" value="1"/>
</dbReference>
<dbReference type="InterPro" id="IPR048503">
    <property type="entry name" value="NamZ_C"/>
</dbReference>
<dbReference type="PANTHER" id="PTHR42915">
    <property type="entry name" value="HYPOTHETICAL 460 KDA PROTEIN IN FEUA-SIGW INTERGENIC REGION [PRECURSOR]"/>
    <property type="match status" value="1"/>
</dbReference>
<organism evidence="3 4">
    <name type="scientific">Clostridium bovifaecis</name>
    <dbReference type="NCBI Taxonomy" id="2184719"/>
    <lineage>
        <taxon>Bacteria</taxon>
        <taxon>Bacillati</taxon>
        <taxon>Bacillota</taxon>
        <taxon>Clostridia</taxon>
        <taxon>Eubacteriales</taxon>
        <taxon>Clostridiaceae</taxon>
        <taxon>Clostridium</taxon>
    </lineage>
</organism>
<dbReference type="PANTHER" id="PTHR42915:SF1">
    <property type="entry name" value="PEPTIDOGLYCAN BETA-N-ACETYLMURAMIDASE NAMZ"/>
    <property type="match status" value="1"/>
</dbReference>
<dbReference type="Pfam" id="PF20732">
    <property type="entry name" value="NamZ_C"/>
    <property type="match status" value="1"/>
</dbReference>
<proteinExistence type="predicted"/>
<evidence type="ECO:0000259" key="2">
    <source>
        <dbReference type="Pfam" id="PF20732"/>
    </source>
</evidence>
<evidence type="ECO:0000313" key="3">
    <source>
        <dbReference type="EMBL" id="QGU96809.1"/>
    </source>
</evidence>
<accession>A0A6I6ET60</accession>
<keyword evidence="4" id="KW-1185">Reference proteome</keyword>
<dbReference type="GO" id="GO:0033922">
    <property type="term" value="F:peptidoglycan beta-N-acetylmuramidase activity"/>
    <property type="evidence" value="ECO:0007669"/>
    <property type="project" value="InterPro"/>
</dbReference>
<feature type="domain" description="Peptidoglycan beta-N-acetylmuramidase NamZ N-terminal" evidence="1">
    <location>
        <begin position="31"/>
        <end position="229"/>
    </location>
</feature>
<evidence type="ECO:0000259" key="1">
    <source>
        <dbReference type="Pfam" id="PF07075"/>
    </source>
</evidence>
<dbReference type="InterPro" id="IPR048502">
    <property type="entry name" value="NamZ_N"/>
</dbReference>
<gene>
    <name evidence="3" type="ORF">GOM49_06555</name>
</gene>
<sequence length="375" mass="41742">MKFTIKKEDFKLGNERLLSDYNKLIDGKAMGLITNQTGVDSAGISTINKLANYKKAKLTALYGPEHGIDGKAKAGEYVQSYTHPSLRIPVYSLYGATRKPTPDMLKNIDVLIFDIQDIGARSYTYISTMNYAMRAAVENNKKIIVLDRPNPLGGEIVDGPVMEDKFITFVGVDNIPMTHGMTVGELAKFFNRKINADLTVIPMTGYNRSMIYQDTGLKWVQSSPFIPDITSVFCYNATGLGEGTGIGQSDYFKWVGGNGIDSKKFANLLNGAKLPGVIFIPETKGTKGGVKLNITDYHKFNPAKTGIYMLSYARSLNNFAVPKSENEIVMFDKIMGTAIIGQSLERKYTPQQIEAQYEGNLDKFKLEREKYLIYN</sequence>
<dbReference type="Proteomes" id="UP000422764">
    <property type="component" value="Chromosome"/>
</dbReference>
<dbReference type="EMBL" id="CP046522">
    <property type="protein sequence ID" value="QGU96809.1"/>
    <property type="molecule type" value="Genomic_DNA"/>
</dbReference>
<name>A0A6I6ET60_9CLOT</name>
<dbReference type="Gene3D" id="3.90.1150.140">
    <property type="match status" value="1"/>
</dbReference>
<reference evidence="3 4" key="1">
    <citation type="submission" date="2019-12" db="EMBL/GenBank/DDBJ databases">
        <title>Genome sequenceing of Clostridium bovifaecis.</title>
        <authorList>
            <person name="Yao Y."/>
        </authorList>
    </citation>
    <scope>NUCLEOTIDE SEQUENCE [LARGE SCALE GENOMIC DNA]</scope>
    <source>
        <strain evidence="3 4">BXX</strain>
    </source>
</reference>
<dbReference type="Pfam" id="PF07075">
    <property type="entry name" value="NamZ_N"/>
    <property type="match status" value="1"/>
</dbReference>
<protein>
    <submittedName>
        <fullName evidence="3">DUF1343 domain-containing protein</fullName>
    </submittedName>
</protein>
<dbReference type="AlphaFoldDB" id="A0A6I6ET60"/>
<feature type="domain" description="Peptidoglycan beta-N-acetylmuramidase NamZ C-terminal" evidence="2">
    <location>
        <begin position="233"/>
        <end position="374"/>
    </location>
</feature>
<dbReference type="InterPro" id="IPR008302">
    <property type="entry name" value="NamZ"/>
</dbReference>